<dbReference type="PANTHER" id="PTHR33619">
    <property type="entry name" value="POLYSACCHARIDE EXPORT PROTEIN GFCE-RELATED"/>
    <property type="match status" value="1"/>
</dbReference>
<keyword evidence="1" id="KW-0732">Signal</keyword>
<name>A0A2P7ECI9_9SYNE</name>
<protein>
    <submittedName>
        <fullName evidence="4">Sugar transporter</fullName>
    </submittedName>
</protein>
<evidence type="ECO:0000259" key="3">
    <source>
        <dbReference type="Pfam" id="PF10531"/>
    </source>
</evidence>
<accession>A0A2P7ECI9</accession>
<feature type="domain" description="Soluble ligand binding" evidence="3">
    <location>
        <begin position="213"/>
        <end position="264"/>
    </location>
</feature>
<proteinExistence type="predicted"/>
<keyword evidence="4" id="KW-0762">Sugar transport</keyword>
<dbReference type="EMBL" id="PXVC01000062">
    <property type="protein sequence ID" value="PSI00941.1"/>
    <property type="molecule type" value="Genomic_DNA"/>
</dbReference>
<comment type="caution">
    <text evidence="4">The sequence shown here is derived from an EMBL/GenBank/DDBJ whole genome shotgun (WGS) entry which is preliminary data.</text>
</comment>
<dbReference type="GO" id="GO:0015159">
    <property type="term" value="F:polysaccharide transmembrane transporter activity"/>
    <property type="evidence" value="ECO:0007669"/>
    <property type="project" value="InterPro"/>
</dbReference>
<dbReference type="AlphaFoldDB" id="A0A2P7ECI9"/>
<dbReference type="Proteomes" id="UP000240206">
    <property type="component" value="Unassembled WGS sequence"/>
</dbReference>
<dbReference type="InterPro" id="IPR003715">
    <property type="entry name" value="Poly_export_N"/>
</dbReference>
<evidence type="ECO:0000259" key="2">
    <source>
        <dbReference type="Pfam" id="PF02563"/>
    </source>
</evidence>
<feature type="domain" description="Polysaccharide export protein N-terminal" evidence="2">
    <location>
        <begin position="11"/>
        <end position="82"/>
    </location>
</feature>
<dbReference type="InterPro" id="IPR019554">
    <property type="entry name" value="Soluble_ligand-bd"/>
</dbReference>
<dbReference type="Gene3D" id="3.10.560.10">
    <property type="entry name" value="Outer membrane lipoprotein wza domain like"/>
    <property type="match status" value="2"/>
</dbReference>
<dbReference type="PANTHER" id="PTHR33619:SF3">
    <property type="entry name" value="POLYSACCHARIDE EXPORT PROTEIN GFCE-RELATED"/>
    <property type="match status" value="1"/>
</dbReference>
<sequence length="329" mass="34930">MFKAASLPQFDSYILGAGDQVELKLLDAPELSGILEILNDGSSSLALLGSVRLSGLTLNQATNYLTQLYGKQLLRPDLQLKVVRPRPIRVALVGEIERPGLYSLTTSETVSTTGSSQAVNVSGLPTLVDAIQKAGGITYNADLSKVSIQRKLPGAEGSLKEARFDLLALVRQGDQKQNPLLFDGDSIRIGRAETPDAEAIELAANNLSPKQIRVFVVGEVKTPGKLELPANTPLVQAVLAAGGPSNFRANKSNVELVRINRDGTATRQVFSVNYSQGVSRSSNPPLRDGDTVVVNRSIYGTTADAINAVGGPLTSLASIFTLIRLLGTN</sequence>
<dbReference type="InterPro" id="IPR049712">
    <property type="entry name" value="Poly_export"/>
</dbReference>
<evidence type="ECO:0000313" key="5">
    <source>
        <dbReference type="Proteomes" id="UP000240206"/>
    </source>
</evidence>
<gene>
    <name evidence="4" type="ORF">C7K08_10545</name>
</gene>
<feature type="domain" description="Soluble ligand binding" evidence="3">
    <location>
        <begin position="126"/>
        <end position="154"/>
    </location>
</feature>
<reference evidence="5" key="1">
    <citation type="submission" date="2018-03" db="EMBL/GenBank/DDBJ databases">
        <title>Ecological and genomic features of two cosmopolitan and abundant freshwater picocyanobacteria.</title>
        <authorList>
            <person name="Cabello-Yeves P.J."/>
            <person name="Picazo A."/>
            <person name="Camacho A."/>
            <person name="Callieri C."/>
            <person name="Rosselli R."/>
            <person name="Roda-Garcia J."/>
            <person name="Coutinho F.H."/>
            <person name="Rodriguez-Valera F."/>
        </authorList>
    </citation>
    <scope>NUCLEOTIDE SEQUENCE [LARGE SCALE GENOMIC DNA]</scope>
    <source>
        <strain evidence="5">Tous</strain>
    </source>
</reference>
<dbReference type="Pfam" id="PF02563">
    <property type="entry name" value="Poly_export"/>
    <property type="match status" value="1"/>
</dbReference>
<evidence type="ECO:0000313" key="4">
    <source>
        <dbReference type="EMBL" id="PSI00941.1"/>
    </source>
</evidence>
<keyword evidence="4" id="KW-0813">Transport</keyword>
<evidence type="ECO:0000256" key="1">
    <source>
        <dbReference type="ARBA" id="ARBA00022729"/>
    </source>
</evidence>
<keyword evidence="5" id="KW-1185">Reference proteome</keyword>
<organism evidence="4 5">
    <name type="scientific">Synechococcus lacustris str. Tous</name>
    <dbReference type="NCBI Taxonomy" id="1910958"/>
    <lineage>
        <taxon>Bacteria</taxon>
        <taxon>Bacillati</taxon>
        <taxon>Cyanobacteriota</taxon>
        <taxon>Cyanophyceae</taxon>
        <taxon>Synechococcales</taxon>
        <taxon>Synechococcaceae</taxon>
        <taxon>Synechococcus</taxon>
    </lineage>
</organism>
<dbReference type="Pfam" id="PF10531">
    <property type="entry name" value="SLBB"/>
    <property type="match status" value="2"/>
</dbReference>